<gene>
    <name evidence="1" type="ORF">CgunFtcFv8_010288</name>
</gene>
<comment type="caution">
    <text evidence="1">The sequence shown here is derived from an EMBL/GenBank/DDBJ whole genome shotgun (WGS) entry which is preliminary data.</text>
</comment>
<dbReference type="AlphaFoldDB" id="A0AAN8HZC0"/>
<sequence length="130" mass="14170">MGLPAVLSGTSMCRFDGRSSGHPALRGWMASLGLFDWKQVCHLKMKAGPINIIGEHLLLVTTQGEQERPPIHQPHRREWVRGGLHPPSLTRDAGACSVQAPASARPLWPIEENMCSPAHLKNALGRALSL</sequence>
<proteinExistence type="predicted"/>
<reference evidence="1 2" key="1">
    <citation type="journal article" date="2023" name="Mol. Biol. Evol.">
        <title>Genomics of Secondarily Temperate Adaptation in the Only Non-Antarctic Icefish.</title>
        <authorList>
            <person name="Rivera-Colon A.G."/>
            <person name="Rayamajhi N."/>
            <person name="Minhas B.F."/>
            <person name="Madrigal G."/>
            <person name="Bilyk K.T."/>
            <person name="Yoon V."/>
            <person name="Hune M."/>
            <person name="Gregory S."/>
            <person name="Cheng C.H.C."/>
            <person name="Catchen J.M."/>
        </authorList>
    </citation>
    <scope>NUCLEOTIDE SEQUENCE [LARGE SCALE GENOMIC DNA]</scope>
    <source>
        <tissue evidence="1">White muscle</tissue>
    </source>
</reference>
<keyword evidence="2" id="KW-1185">Reference proteome</keyword>
<evidence type="ECO:0000313" key="2">
    <source>
        <dbReference type="Proteomes" id="UP001331515"/>
    </source>
</evidence>
<dbReference type="EMBL" id="JAURVH010001517">
    <property type="protein sequence ID" value="KAK5929019.1"/>
    <property type="molecule type" value="Genomic_DNA"/>
</dbReference>
<name>A0AAN8HZC0_CHAGU</name>
<organism evidence="1 2">
    <name type="scientific">Champsocephalus gunnari</name>
    <name type="common">Mackerel icefish</name>
    <dbReference type="NCBI Taxonomy" id="52237"/>
    <lineage>
        <taxon>Eukaryota</taxon>
        <taxon>Metazoa</taxon>
        <taxon>Chordata</taxon>
        <taxon>Craniata</taxon>
        <taxon>Vertebrata</taxon>
        <taxon>Euteleostomi</taxon>
        <taxon>Actinopterygii</taxon>
        <taxon>Neopterygii</taxon>
        <taxon>Teleostei</taxon>
        <taxon>Neoteleostei</taxon>
        <taxon>Acanthomorphata</taxon>
        <taxon>Eupercaria</taxon>
        <taxon>Perciformes</taxon>
        <taxon>Notothenioidei</taxon>
        <taxon>Channichthyidae</taxon>
        <taxon>Champsocephalus</taxon>
    </lineage>
</organism>
<evidence type="ECO:0000313" key="1">
    <source>
        <dbReference type="EMBL" id="KAK5929019.1"/>
    </source>
</evidence>
<dbReference type="Proteomes" id="UP001331515">
    <property type="component" value="Unassembled WGS sequence"/>
</dbReference>
<protein>
    <submittedName>
        <fullName evidence="1">Uncharacterized protein</fullName>
    </submittedName>
</protein>
<accession>A0AAN8HZC0</accession>